<dbReference type="AlphaFoldDB" id="Q1Q3F9"/>
<reference evidence="2" key="2">
    <citation type="submission" date="2006-01" db="EMBL/GenBank/DDBJ databases">
        <authorList>
            <person name="Genoscope"/>
        </authorList>
    </citation>
    <scope>NUCLEOTIDE SEQUENCE</scope>
</reference>
<keyword evidence="5" id="KW-1185">Reference proteome</keyword>
<evidence type="ECO:0000313" key="6">
    <source>
        <dbReference type="Proteomes" id="UP000501926"/>
    </source>
</evidence>
<dbReference type="KEGG" id="kst:KSMBR1_0130"/>
<dbReference type="RefSeq" id="WP_157775583.1">
    <property type="nucleotide sequence ID" value="NZ_CP049055.1"/>
</dbReference>
<sequence>MFFIKKDPETYRIIGLVGSFGFTTAGALAGGYFLGTYVDKRYGTAPWFLMIFLFWGAIGSFINFFQVIKKISDENENKSAGREN</sequence>
<gene>
    <name evidence="3" type="ORF">KsCSTR_22790</name>
    <name evidence="4" type="ORF">KSMBR1_0130</name>
    <name evidence="2" type="ORF">kuste3787</name>
</gene>
<dbReference type="Pfam" id="PF09527">
    <property type="entry name" value="ATPase_gene1"/>
    <property type="match status" value="1"/>
</dbReference>
<dbReference type="Proteomes" id="UP000221734">
    <property type="component" value="Chromosome Kuenenia_stuttgartiensis_MBR1"/>
</dbReference>
<dbReference type="Proteomes" id="UP000501926">
    <property type="component" value="Chromosome"/>
</dbReference>
<evidence type="ECO:0000313" key="5">
    <source>
        <dbReference type="Proteomes" id="UP000221734"/>
    </source>
</evidence>
<dbReference type="InterPro" id="IPR032820">
    <property type="entry name" value="ATPase_put"/>
</dbReference>
<dbReference type="OrthoDB" id="1708087at2"/>
<proteinExistence type="predicted"/>
<keyword evidence="1" id="KW-1133">Transmembrane helix</keyword>
<protein>
    <submittedName>
        <fullName evidence="3">F0F1-ATPase subunit (ATPase_gene1)</fullName>
    </submittedName>
</protein>
<reference evidence="5" key="4">
    <citation type="submission" date="2017-10" db="EMBL/GenBank/DDBJ databases">
        <authorList>
            <person name="Frank J."/>
        </authorList>
    </citation>
    <scope>NUCLEOTIDE SEQUENCE [LARGE SCALE GENOMIC DNA]</scope>
</reference>
<dbReference type="EMBL" id="CP049055">
    <property type="protein sequence ID" value="QII11658.1"/>
    <property type="molecule type" value="Genomic_DNA"/>
</dbReference>
<dbReference type="EMBL" id="LT934425">
    <property type="protein sequence ID" value="SOH02650.1"/>
    <property type="molecule type" value="Genomic_DNA"/>
</dbReference>
<name>Q1Q3F9_KUEST</name>
<reference evidence="4" key="3">
    <citation type="submission" date="2017-10" db="EMBL/GenBank/DDBJ databases">
        <authorList>
            <person name="Banno H."/>
            <person name="Chua N.-H."/>
        </authorList>
    </citation>
    <scope>NUCLEOTIDE SEQUENCE [LARGE SCALE GENOMIC DNA]</scope>
    <source>
        <strain evidence="4">Kuenenia_mbr1_ru-nijmegen</strain>
    </source>
</reference>
<feature type="transmembrane region" description="Helical" evidence="1">
    <location>
        <begin position="47"/>
        <end position="68"/>
    </location>
</feature>
<evidence type="ECO:0000313" key="3">
    <source>
        <dbReference type="EMBL" id="QII11658.1"/>
    </source>
</evidence>
<accession>Q1Q3F9</accession>
<evidence type="ECO:0000313" key="4">
    <source>
        <dbReference type="EMBL" id="SOH02650.1"/>
    </source>
</evidence>
<keyword evidence="1" id="KW-0812">Transmembrane</keyword>
<reference evidence="3 6" key="5">
    <citation type="submission" date="2020-02" db="EMBL/GenBank/DDBJ databases">
        <title>Newly sequenced genome of strain CSTR1 showed variability in Candidatus Kuenenia stuttgartiensis genomes.</title>
        <authorList>
            <person name="Ding C."/>
            <person name="Adrian L."/>
        </authorList>
    </citation>
    <scope>NUCLEOTIDE SEQUENCE [LARGE SCALE GENOMIC DNA]</scope>
    <source>
        <strain evidence="3 6">CSTR1</strain>
    </source>
</reference>
<reference evidence="2" key="1">
    <citation type="journal article" date="2006" name="Nature">
        <title>Deciphering the evolution and metabolism of an anammox bacterium from a community genome.</title>
        <authorList>
            <person name="Strous M."/>
            <person name="Pelletier E."/>
            <person name="Mangenot S."/>
            <person name="Rattei T."/>
            <person name="Lehner A."/>
            <person name="Taylor M.W."/>
            <person name="Horn M."/>
            <person name="Daims H."/>
            <person name="Bartol-Mavel D."/>
            <person name="Wincker P."/>
            <person name="Barbe V."/>
            <person name="Fonknechten N."/>
            <person name="Vallenet D."/>
            <person name="Segurens B."/>
            <person name="Schenowitz-Truong C."/>
            <person name="Medigue C."/>
            <person name="Collingro A."/>
            <person name="Snel B."/>
            <person name="Dutilh B.E."/>
            <person name="OpDenCamp H.J.M."/>
            <person name="vanDerDrift C."/>
            <person name="Cirpus I."/>
            <person name="vanDePas-Schoonen K.T."/>
            <person name="Harhangi H.R."/>
            <person name="vanNiftrik L."/>
            <person name="Schmid M."/>
            <person name="Keltjens J."/>
            <person name="vanDeVossenberg J."/>
            <person name="Kartal B."/>
            <person name="Meier H."/>
            <person name="Frishman D."/>
            <person name="Huynen M.A."/>
            <person name="Mewes H."/>
            <person name="Weissenbach J."/>
            <person name="Jetten M.S.M."/>
            <person name="Wagner M."/>
            <person name="LePaslier D."/>
        </authorList>
    </citation>
    <scope>NUCLEOTIDE SEQUENCE</scope>
</reference>
<evidence type="ECO:0000313" key="2">
    <source>
        <dbReference type="EMBL" id="CAJ74550.1"/>
    </source>
</evidence>
<evidence type="ECO:0000256" key="1">
    <source>
        <dbReference type="SAM" id="Phobius"/>
    </source>
</evidence>
<organism evidence="2">
    <name type="scientific">Kuenenia stuttgartiensis</name>
    <dbReference type="NCBI Taxonomy" id="174633"/>
    <lineage>
        <taxon>Bacteria</taxon>
        <taxon>Pseudomonadati</taxon>
        <taxon>Planctomycetota</taxon>
        <taxon>Candidatus Brocadiia</taxon>
        <taxon>Candidatus Brocadiales</taxon>
        <taxon>Candidatus Brocadiaceae</taxon>
        <taxon>Candidatus Kuenenia</taxon>
    </lineage>
</organism>
<feature type="transmembrane region" description="Helical" evidence="1">
    <location>
        <begin position="12"/>
        <end position="35"/>
    </location>
</feature>
<keyword evidence="1" id="KW-0472">Membrane</keyword>
<dbReference type="EMBL" id="CT573071">
    <property type="protein sequence ID" value="CAJ74550.1"/>
    <property type="molecule type" value="Genomic_DNA"/>
</dbReference>